<keyword evidence="3" id="KW-0808">Transferase</keyword>
<protein>
    <recommendedName>
        <fullName evidence="1">dTMP kinase</fullName>
        <ecNumber evidence="1">2.7.4.9</ecNumber>
    </recommendedName>
</protein>
<feature type="non-terminal residue" evidence="3">
    <location>
        <position position="1"/>
    </location>
</feature>
<dbReference type="Pfam" id="PF02223">
    <property type="entry name" value="Thymidylate_kin"/>
    <property type="match status" value="1"/>
</dbReference>
<organism evidence="3 4">
    <name type="scientific">Candidatus Giovannonibacteria bacterium GW2011_GWA2_53_7</name>
    <dbReference type="NCBI Taxonomy" id="1618650"/>
    <lineage>
        <taxon>Bacteria</taxon>
        <taxon>Candidatus Giovannoniibacteriota</taxon>
    </lineage>
</organism>
<dbReference type="EC" id="2.7.4.9" evidence="1"/>
<gene>
    <name evidence="3" type="ORF">UY81_C0046G0001</name>
</gene>
<dbReference type="AlphaFoldDB" id="A0A0G1XVR5"/>
<dbReference type="Gene3D" id="3.40.50.300">
    <property type="entry name" value="P-loop containing nucleotide triphosphate hydrolases"/>
    <property type="match status" value="1"/>
</dbReference>
<dbReference type="InterPro" id="IPR027417">
    <property type="entry name" value="P-loop_NTPase"/>
</dbReference>
<dbReference type="Proteomes" id="UP000034290">
    <property type="component" value="Unassembled WGS sequence"/>
</dbReference>
<dbReference type="GO" id="GO:0005524">
    <property type="term" value="F:ATP binding"/>
    <property type="evidence" value="ECO:0007669"/>
    <property type="project" value="InterPro"/>
</dbReference>
<keyword evidence="3" id="KW-0418">Kinase</keyword>
<sequence length="238" mass="27584">SGMFIVAEGNEGAGKSFFVAEVKAWAKRENKRLFSLMDFCAREHRFPTPDELQGYDALLSQEPSPTWVGEAIREEMVKKSDRVYTGRQMGEAWSIDRLILYRRVIHPALQMGLTVFSDRSVASSVVYQPIREPDPMPLEELLSLEGQRLAFETKIDAMAIYLVDPEESLRRLEAREKKDNAVFDHHAFITHVDERYRSDWFRKLFEDRGTKIELIDTTHTTLKQTQQLTRAFLNRALS</sequence>
<accession>A0A0G1XVR5</accession>
<feature type="domain" description="Thymidylate kinase-like" evidence="2">
    <location>
        <begin position="53"/>
        <end position="220"/>
    </location>
</feature>
<proteinExistence type="inferred from homology"/>
<dbReference type="CDD" id="cd01672">
    <property type="entry name" value="TMPK"/>
    <property type="match status" value="1"/>
</dbReference>
<dbReference type="GO" id="GO:0004798">
    <property type="term" value="F:dTMP kinase activity"/>
    <property type="evidence" value="ECO:0007669"/>
    <property type="project" value="UniProtKB-EC"/>
</dbReference>
<reference evidence="3 4" key="1">
    <citation type="journal article" date="2015" name="Nature">
        <title>rRNA introns, odd ribosomes, and small enigmatic genomes across a large radiation of phyla.</title>
        <authorList>
            <person name="Brown C.T."/>
            <person name="Hug L.A."/>
            <person name="Thomas B.C."/>
            <person name="Sharon I."/>
            <person name="Castelle C.J."/>
            <person name="Singh A."/>
            <person name="Wilkins M.J."/>
            <person name="Williams K.H."/>
            <person name="Banfield J.F."/>
        </authorList>
    </citation>
    <scope>NUCLEOTIDE SEQUENCE [LARGE SCALE GENOMIC DNA]</scope>
</reference>
<dbReference type="HAMAP" id="MF_00165">
    <property type="entry name" value="Thymidylate_kinase"/>
    <property type="match status" value="1"/>
</dbReference>
<comment type="caution">
    <text evidence="3">The sequence shown here is derived from an EMBL/GenBank/DDBJ whole genome shotgun (WGS) entry which is preliminary data.</text>
</comment>
<dbReference type="GO" id="GO:0006233">
    <property type="term" value="P:dTDP biosynthetic process"/>
    <property type="evidence" value="ECO:0007669"/>
    <property type="project" value="InterPro"/>
</dbReference>
<dbReference type="InterPro" id="IPR039430">
    <property type="entry name" value="Thymidylate_kin-like_dom"/>
</dbReference>
<evidence type="ECO:0000256" key="1">
    <source>
        <dbReference type="ARBA" id="ARBA00012980"/>
    </source>
</evidence>
<name>A0A0G1XVR5_9BACT</name>
<evidence type="ECO:0000313" key="3">
    <source>
        <dbReference type="EMBL" id="KKW35288.1"/>
    </source>
</evidence>
<evidence type="ECO:0000313" key="4">
    <source>
        <dbReference type="Proteomes" id="UP000034290"/>
    </source>
</evidence>
<evidence type="ECO:0000259" key="2">
    <source>
        <dbReference type="Pfam" id="PF02223"/>
    </source>
</evidence>
<dbReference type="SUPFAM" id="SSF52540">
    <property type="entry name" value="P-loop containing nucleoside triphosphate hydrolases"/>
    <property type="match status" value="1"/>
</dbReference>
<dbReference type="InterPro" id="IPR018094">
    <property type="entry name" value="Thymidylate_kinase"/>
</dbReference>
<dbReference type="EMBL" id="LCRM01000046">
    <property type="protein sequence ID" value="KKW35288.1"/>
    <property type="molecule type" value="Genomic_DNA"/>
</dbReference>